<dbReference type="NCBIfam" id="TIGR00492">
    <property type="entry name" value="alr"/>
    <property type="match status" value="1"/>
</dbReference>
<gene>
    <name evidence="17" type="ORF">SAMN02745116_01689</name>
</gene>
<dbReference type="EMBL" id="FUXI01000019">
    <property type="protein sequence ID" value="SJZ87646.1"/>
    <property type="molecule type" value="Genomic_DNA"/>
</dbReference>
<feature type="modified residue" description="N6-(pyridoxal phosphate)lysine" evidence="13 14">
    <location>
        <position position="40"/>
    </location>
</feature>
<name>A0A1T4P8R6_9ENTE</name>
<proteinExistence type="inferred from homology"/>
<comment type="similarity">
    <text evidence="13">Belongs to the alanine racemase family.</text>
</comment>
<evidence type="ECO:0000256" key="2">
    <source>
        <dbReference type="ARBA" id="ARBA00001933"/>
    </source>
</evidence>
<feature type="binding site" evidence="13 15">
    <location>
        <position position="137"/>
    </location>
    <ligand>
        <name>substrate</name>
    </ligand>
</feature>
<dbReference type="UniPathway" id="UPA00042">
    <property type="reaction ID" value="UER00497"/>
</dbReference>
<reference evidence="17 18" key="1">
    <citation type="submission" date="2017-02" db="EMBL/GenBank/DDBJ databases">
        <authorList>
            <person name="Peterson S.W."/>
        </authorList>
    </citation>
    <scope>NUCLEOTIDE SEQUENCE [LARGE SCALE GENOMIC DNA]</scope>
    <source>
        <strain evidence="17 18">ATCC BAA-1030</strain>
    </source>
</reference>
<dbReference type="GO" id="GO:0046677">
    <property type="term" value="P:response to antibiotic"/>
    <property type="evidence" value="ECO:0007669"/>
    <property type="project" value="UniProtKB-KW"/>
</dbReference>
<feature type="binding site" evidence="13 15">
    <location>
        <position position="312"/>
    </location>
    <ligand>
        <name>substrate</name>
    </ligand>
</feature>
<dbReference type="GO" id="GO:0009252">
    <property type="term" value="P:peptidoglycan biosynthetic process"/>
    <property type="evidence" value="ECO:0007669"/>
    <property type="project" value="TreeGrafter"/>
</dbReference>
<dbReference type="FunFam" id="2.40.37.10:FF:000006">
    <property type="entry name" value="Alanine racemase"/>
    <property type="match status" value="1"/>
</dbReference>
<comment type="pathway">
    <text evidence="13">Amino-acid biosynthesis; D-alanine biosynthesis; D-alanine from L-alanine: step 1/1.</text>
</comment>
<comment type="similarity">
    <text evidence="12">In the C-terminal section; belongs to the alanine racemase family.</text>
</comment>
<dbReference type="AlphaFoldDB" id="A0A1T4P8R6"/>
<dbReference type="InterPro" id="IPR020622">
    <property type="entry name" value="Ala_racemase_pyridoxalP-BS"/>
</dbReference>
<evidence type="ECO:0000313" key="18">
    <source>
        <dbReference type="Proteomes" id="UP000190328"/>
    </source>
</evidence>
<dbReference type="GO" id="GO:0030632">
    <property type="term" value="P:D-alanine biosynthetic process"/>
    <property type="evidence" value="ECO:0007669"/>
    <property type="project" value="UniProtKB-UniRule"/>
</dbReference>
<evidence type="ECO:0000256" key="1">
    <source>
        <dbReference type="ARBA" id="ARBA00000316"/>
    </source>
</evidence>
<evidence type="ECO:0000256" key="14">
    <source>
        <dbReference type="PIRSR" id="PIRSR600821-50"/>
    </source>
</evidence>
<evidence type="ECO:0000256" key="9">
    <source>
        <dbReference type="ARBA" id="ARBA00023235"/>
    </source>
</evidence>
<dbReference type="STRING" id="263852.SAMN02745116_01689"/>
<dbReference type="PANTHER" id="PTHR30511:SF0">
    <property type="entry name" value="ALANINE RACEMASE, CATABOLIC-RELATED"/>
    <property type="match status" value="1"/>
</dbReference>
<evidence type="ECO:0000256" key="7">
    <source>
        <dbReference type="ARBA" id="ARBA00022989"/>
    </source>
</evidence>
<comment type="similarity">
    <text evidence="11">In the N-terminal section; belongs to the acyltransferase 3 family.</text>
</comment>
<protein>
    <recommendedName>
        <fullName evidence="13">Alanine racemase</fullName>
        <ecNumber evidence="13">5.1.1.1</ecNumber>
    </recommendedName>
</protein>
<keyword evidence="5" id="KW-0812">Transmembrane</keyword>
<keyword evidence="4" id="KW-1003">Cell membrane</keyword>
<dbReference type="InterPro" id="IPR029066">
    <property type="entry name" value="PLP-binding_barrel"/>
</dbReference>
<dbReference type="GO" id="GO:0030170">
    <property type="term" value="F:pyridoxal phosphate binding"/>
    <property type="evidence" value="ECO:0007669"/>
    <property type="project" value="UniProtKB-UniRule"/>
</dbReference>
<dbReference type="RefSeq" id="WP_078807622.1">
    <property type="nucleotide sequence ID" value="NZ_FUXI01000019.1"/>
</dbReference>
<keyword evidence="7" id="KW-1133">Transmembrane helix</keyword>
<keyword evidence="6 13" id="KW-0663">Pyridoxal phosphate</keyword>
<dbReference type="Gene3D" id="2.40.37.10">
    <property type="entry name" value="Lyase, Ornithine Decarboxylase, Chain A, domain 1"/>
    <property type="match status" value="1"/>
</dbReference>
<evidence type="ECO:0000256" key="8">
    <source>
        <dbReference type="ARBA" id="ARBA00023136"/>
    </source>
</evidence>
<dbReference type="GO" id="GO:0005886">
    <property type="term" value="C:plasma membrane"/>
    <property type="evidence" value="ECO:0007669"/>
    <property type="project" value="UniProtKB-SubCell"/>
</dbReference>
<dbReference type="Pfam" id="PF00842">
    <property type="entry name" value="Ala_racemase_C"/>
    <property type="match status" value="1"/>
</dbReference>
<dbReference type="SUPFAM" id="SSF51419">
    <property type="entry name" value="PLP-binding barrel"/>
    <property type="match status" value="1"/>
</dbReference>
<evidence type="ECO:0000256" key="12">
    <source>
        <dbReference type="ARBA" id="ARBA00061081"/>
    </source>
</evidence>
<dbReference type="InterPro" id="IPR000821">
    <property type="entry name" value="Ala_racemase"/>
</dbReference>
<feature type="domain" description="Alanine racemase C-terminal" evidence="16">
    <location>
        <begin position="244"/>
        <end position="369"/>
    </location>
</feature>
<feature type="active site" description="Proton acceptor; specific for D-alanine" evidence="13">
    <location>
        <position position="40"/>
    </location>
</feature>
<dbReference type="EC" id="5.1.1.1" evidence="13"/>
<evidence type="ECO:0000256" key="3">
    <source>
        <dbReference type="ARBA" id="ARBA00004651"/>
    </source>
</evidence>
<evidence type="ECO:0000256" key="10">
    <source>
        <dbReference type="ARBA" id="ARBA00023251"/>
    </source>
</evidence>
<dbReference type="HAMAP" id="MF_01201">
    <property type="entry name" value="Ala_racemase"/>
    <property type="match status" value="1"/>
</dbReference>
<dbReference type="Pfam" id="PF01168">
    <property type="entry name" value="Ala_racemase_N"/>
    <property type="match status" value="1"/>
</dbReference>
<evidence type="ECO:0000256" key="6">
    <source>
        <dbReference type="ARBA" id="ARBA00022898"/>
    </source>
</evidence>
<evidence type="ECO:0000259" key="16">
    <source>
        <dbReference type="SMART" id="SM01005"/>
    </source>
</evidence>
<evidence type="ECO:0000256" key="11">
    <source>
        <dbReference type="ARBA" id="ARBA00060905"/>
    </source>
</evidence>
<comment type="cofactor">
    <cofactor evidence="2 13 14">
        <name>pyridoxal 5'-phosphate</name>
        <dbReference type="ChEBI" id="CHEBI:597326"/>
    </cofactor>
</comment>
<comment type="subcellular location">
    <subcellularLocation>
        <location evidence="3">Cell membrane</location>
        <topology evidence="3">Multi-pass membrane protein</topology>
    </subcellularLocation>
</comment>
<organism evidence="17 18">
    <name type="scientific">Pilibacter termitis</name>
    <dbReference type="NCBI Taxonomy" id="263852"/>
    <lineage>
        <taxon>Bacteria</taxon>
        <taxon>Bacillati</taxon>
        <taxon>Bacillota</taxon>
        <taxon>Bacilli</taxon>
        <taxon>Lactobacillales</taxon>
        <taxon>Enterococcaceae</taxon>
        <taxon>Pilibacter</taxon>
    </lineage>
</organism>
<keyword evidence="18" id="KW-1185">Reference proteome</keyword>
<dbReference type="PROSITE" id="PS00395">
    <property type="entry name" value="ALANINE_RACEMASE"/>
    <property type="match status" value="1"/>
</dbReference>
<dbReference type="InterPro" id="IPR009006">
    <property type="entry name" value="Ala_racemase/Decarboxylase_C"/>
</dbReference>
<evidence type="ECO:0000256" key="4">
    <source>
        <dbReference type="ARBA" id="ARBA00022475"/>
    </source>
</evidence>
<comment type="catalytic activity">
    <reaction evidence="1 13">
        <text>L-alanine = D-alanine</text>
        <dbReference type="Rhea" id="RHEA:20249"/>
        <dbReference type="ChEBI" id="CHEBI:57416"/>
        <dbReference type="ChEBI" id="CHEBI:57972"/>
        <dbReference type="EC" id="5.1.1.1"/>
    </reaction>
</comment>
<dbReference type="CDD" id="cd00430">
    <property type="entry name" value="PLPDE_III_AR"/>
    <property type="match status" value="1"/>
</dbReference>
<dbReference type="Proteomes" id="UP000190328">
    <property type="component" value="Unassembled WGS sequence"/>
</dbReference>
<feature type="active site" description="Proton acceptor; specific for L-alanine" evidence="13">
    <location>
        <position position="265"/>
    </location>
</feature>
<evidence type="ECO:0000256" key="13">
    <source>
        <dbReference type="HAMAP-Rule" id="MF_01201"/>
    </source>
</evidence>
<dbReference type="PANTHER" id="PTHR30511">
    <property type="entry name" value="ALANINE RACEMASE"/>
    <property type="match status" value="1"/>
</dbReference>
<sequence>MIPSRHRPTQAIISEKAISHNIQTEVRKLDEKTELFAVVKANAYGHGAIRVAEIALNAGATGFCVATLDEALELRENGFTEQVILVLAPIPVEYLSLASQHDISLTIASLEWWEKAKKIECFQSVRLHIKIDTGMGRIGFRQMEEVLKAVEEIEKHPLFEWEGIFTHFATADSKNDNYYQMQSERFSKVMTHLKQKPRYIHVSNTASAFWHEEHFGNMIRFGVGIYGLNPSGTEIEDSYPLLPALRLESELIHVKLLNSGESIGYGSTYTTKEKEWIGTVPIGYADGWVRGLQGFHVLVDGVKCEIVGRICMDQLMIRLPESKKIGTKVTLVGRNGDEEITLQEVADYLGTIHYEVACQISCRVPRDYE</sequence>
<keyword evidence="8" id="KW-0472">Membrane</keyword>
<evidence type="ECO:0000256" key="5">
    <source>
        <dbReference type="ARBA" id="ARBA00022692"/>
    </source>
</evidence>
<keyword evidence="9 13" id="KW-0413">Isomerase</keyword>
<dbReference type="InterPro" id="IPR001608">
    <property type="entry name" value="Ala_racemase_N"/>
</dbReference>
<dbReference type="GO" id="GO:0005829">
    <property type="term" value="C:cytosol"/>
    <property type="evidence" value="ECO:0007669"/>
    <property type="project" value="TreeGrafter"/>
</dbReference>
<dbReference type="SMART" id="SM01005">
    <property type="entry name" value="Ala_racemase_C"/>
    <property type="match status" value="1"/>
</dbReference>
<dbReference type="FunFam" id="3.20.20.10:FF:000002">
    <property type="entry name" value="Alanine racemase"/>
    <property type="match status" value="1"/>
</dbReference>
<dbReference type="PRINTS" id="PR00992">
    <property type="entry name" value="ALARACEMASE"/>
</dbReference>
<dbReference type="SUPFAM" id="SSF50621">
    <property type="entry name" value="Alanine racemase C-terminal domain-like"/>
    <property type="match status" value="1"/>
</dbReference>
<evidence type="ECO:0000256" key="15">
    <source>
        <dbReference type="PIRSR" id="PIRSR600821-52"/>
    </source>
</evidence>
<dbReference type="Gene3D" id="3.20.20.10">
    <property type="entry name" value="Alanine racemase"/>
    <property type="match status" value="1"/>
</dbReference>
<dbReference type="OrthoDB" id="9813814at2"/>
<accession>A0A1T4P8R6</accession>
<dbReference type="InterPro" id="IPR011079">
    <property type="entry name" value="Ala_racemase_C"/>
</dbReference>
<dbReference type="GO" id="GO:0008784">
    <property type="term" value="F:alanine racemase activity"/>
    <property type="evidence" value="ECO:0007669"/>
    <property type="project" value="UniProtKB-UniRule"/>
</dbReference>
<comment type="function">
    <text evidence="13">Catalyzes the interconversion of L-alanine and D-alanine. May also act on other amino acids.</text>
</comment>
<keyword evidence="10" id="KW-0046">Antibiotic resistance</keyword>
<evidence type="ECO:0000313" key="17">
    <source>
        <dbReference type="EMBL" id="SJZ87646.1"/>
    </source>
</evidence>